<dbReference type="OrthoDB" id="843847at2759"/>
<dbReference type="InterPro" id="IPR026961">
    <property type="entry name" value="PGG_dom"/>
</dbReference>
<feature type="transmembrane region" description="Helical" evidence="1">
    <location>
        <begin position="571"/>
        <end position="591"/>
    </location>
</feature>
<feature type="transmembrane region" description="Helical" evidence="1">
    <location>
        <begin position="493"/>
        <end position="519"/>
    </location>
</feature>
<dbReference type="Gramene" id="Potri.006G281700.1.v4.1">
    <property type="protein sequence ID" value="Potri.006G281700.1.v4.1"/>
    <property type="gene ID" value="Potri.006G281700.v4.1"/>
</dbReference>
<evidence type="ECO:0000313" key="4">
    <source>
        <dbReference type="Proteomes" id="UP000006729"/>
    </source>
</evidence>
<protein>
    <recommendedName>
        <fullName evidence="2">PGG domain-containing protein</fullName>
    </recommendedName>
</protein>
<dbReference type="InterPro" id="IPR002110">
    <property type="entry name" value="Ankyrin_rpt"/>
</dbReference>
<dbReference type="ExpressionAtlas" id="A0A2K1YED4">
    <property type="expression patterns" value="baseline and differential"/>
</dbReference>
<feature type="domain" description="PGG" evidence="2">
    <location>
        <begin position="447"/>
        <end position="560"/>
    </location>
</feature>
<dbReference type="Pfam" id="PF13962">
    <property type="entry name" value="PGG"/>
    <property type="match status" value="1"/>
</dbReference>
<name>A0A2K1YED4_POPTR</name>
<dbReference type="PANTHER" id="PTHR24177">
    <property type="entry name" value="CASKIN"/>
    <property type="match status" value="1"/>
</dbReference>
<dbReference type="InParanoid" id="A0A2K1YED4"/>
<dbReference type="SMART" id="SM00248">
    <property type="entry name" value="ANK"/>
    <property type="match status" value="4"/>
</dbReference>
<keyword evidence="4" id="KW-1185">Reference proteome</keyword>
<sequence length="632" mass="71351">MEPLMSPGTIEIDHKQKINGNLYYALMKGNKNRVAELCQKIQDHALHVITVNDDTVLHMATYAKEASLVEKLLDELPDHHLDKLTRQNRVGNTILHETATSNHTVALADKLLKKAPGLLGMRNHNGETALFRAARYGKTDMFNFLAAKVSGYDESGLQFYVQRSDKTTILHMAILSLHFDLAYQIALDYTHLIGQKDADGMTGLQLLSCNPSAFKLEPEEGFINLAKSYGSSVWREKVQKQKQLHRSAVELAKFLVRKDTSWELTYSSIDQSKPKIHKYGERGGQERQEVHLSNKILDKEESLGETPLILATKSGCVEIVEEILKLYPQAVEHIDDEGRNVLHVAIKYRQRKIFELVKGMDVPMKRLTRKIDGDGNSILHTVGRKRKDFVSDEKMEGPAFLLQEELLWFERVKEVTPSHFLNHQNNMKLTAEGYFITANSELRNLAKEWLKTTAEGCSVVAVLIATVAFAAAYTVPGGPNQSTGVPVLVNKPFFVVFTVTDVLSLTFALTSVVTFLSILTSPFRFKDFKHTLPNKLMVGFTFLFLSVAMMMVAFGATIILMIYSKESWTKITLYAVSFIPVGIFALSYFPLYPSLSKTYNLLQKIPFIKHIPAIPWISFKCCRVETTDTHFP</sequence>
<organism evidence="3 4">
    <name type="scientific">Populus trichocarpa</name>
    <name type="common">Western balsam poplar</name>
    <name type="synonym">Populus balsamifera subsp. trichocarpa</name>
    <dbReference type="NCBI Taxonomy" id="3694"/>
    <lineage>
        <taxon>Eukaryota</taxon>
        <taxon>Viridiplantae</taxon>
        <taxon>Streptophyta</taxon>
        <taxon>Embryophyta</taxon>
        <taxon>Tracheophyta</taxon>
        <taxon>Spermatophyta</taxon>
        <taxon>Magnoliopsida</taxon>
        <taxon>eudicotyledons</taxon>
        <taxon>Gunneridae</taxon>
        <taxon>Pentapetalae</taxon>
        <taxon>rosids</taxon>
        <taxon>fabids</taxon>
        <taxon>Malpighiales</taxon>
        <taxon>Salicaceae</taxon>
        <taxon>Saliceae</taxon>
        <taxon>Populus</taxon>
    </lineage>
</organism>
<dbReference type="SMR" id="A0A2K1YED4"/>
<dbReference type="SUPFAM" id="SSF48403">
    <property type="entry name" value="Ankyrin repeat"/>
    <property type="match status" value="1"/>
</dbReference>
<dbReference type="EMBL" id="CM009300">
    <property type="protein sequence ID" value="PNT11372.2"/>
    <property type="molecule type" value="Genomic_DNA"/>
</dbReference>
<dbReference type="GO" id="GO:0016020">
    <property type="term" value="C:membrane"/>
    <property type="evidence" value="ECO:0000318"/>
    <property type="project" value="GO_Central"/>
</dbReference>
<evidence type="ECO:0000259" key="2">
    <source>
        <dbReference type="Pfam" id="PF13962"/>
    </source>
</evidence>
<dbReference type="OMA" id="CKETELG"/>
<dbReference type="Pfam" id="PF12796">
    <property type="entry name" value="Ank_2"/>
    <property type="match status" value="2"/>
</dbReference>
<feature type="transmembrane region" description="Helical" evidence="1">
    <location>
        <begin position="540"/>
        <end position="565"/>
    </location>
</feature>
<dbReference type="InterPro" id="IPR036770">
    <property type="entry name" value="Ankyrin_rpt-contain_sf"/>
</dbReference>
<proteinExistence type="predicted"/>
<dbReference type="Gramene" id="Potri.011G016200.1.v4.1">
    <property type="protein sequence ID" value="Potri.011G016200.1.v4.1"/>
    <property type="gene ID" value="Potri.011G016200.v4.1"/>
</dbReference>
<keyword evidence="1" id="KW-1133">Transmembrane helix</keyword>
<feature type="transmembrane region" description="Helical" evidence="1">
    <location>
        <begin position="453"/>
        <end position="473"/>
    </location>
</feature>
<evidence type="ECO:0000256" key="1">
    <source>
        <dbReference type="SAM" id="Phobius"/>
    </source>
</evidence>
<dbReference type="Gene3D" id="1.25.40.20">
    <property type="entry name" value="Ankyrin repeat-containing domain"/>
    <property type="match status" value="2"/>
</dbReference>
<dbReference type="STRING" id="3694.A0A2K1YED4"/>
<dbReference type="AlphaFoldDB" id="A0A2K1YED4"/>
<keyword evidence="1" id="KW-0472">Membrane</keyword>
<dbReference type="PANTHER" id="PTHR24177:SF314">
    <property type="entry name" value="PROTEIN ACCELERATED CELL DEATH 6-LIKE ISOFORM X1"/>
    <property type="match status" value="1"/>
</dbReference>
<keyword evidence="1" id="KW-0812">Transmembrane</keyword>
<evidence type="ECO:0000313" key="3">
    <source>
        <dbReference type="EMBL" id="PNT11372.2"/>
    </source>
</evidence>
<gene>
    <name evidence="3" type="ORF">POPTR_011G016200</name>
</gene>
<dbReference type="Proteomes" id="UP000006729">
    <property type="component" value="Chromosome 11"/>
</dbReference>
<accession>A0A2K1YED4</accession>
<reference evidence="3 4" key="1">
    <citation type="journal article" date="2006" name="Science">
        <title>The genome of black cottonwood, Populus trichocarpa (Torr. &amp; Gray).</title>
        <authorList>
            <person name="Tuskan G.A."/>
            <person name="Difazio S."/>
            <person name="Jansson S."/>
            <person name="Bohlmann J."/>
            <person name="Grigoriev I."/>
            <person name="Hellsten U."/>
            <person name="Putnam N."/>
            <person name="Ralph S."/>
            <person name="Rombauts S."/>
            <person name="Salamov A."/>
            <person name="Schein J."/>
            <person name="Sterck L."/>
            <person name="Aerts A."/>
            <person name="Bhalerao R.R."/>
            <person name="Bhalerao R.P."/>
            <person name="Blaudez D."/>
            <person name="Boerjan W."/>
            <person name="Brun A."/>
            <person name="Brunner A."/>
            <person name="Busov V."/>
            <person name="Campbell M."/>
            <person name="Carlson J."/>
            <person name="Chalot M."/>
            <person name="Chapman J."/>
            <person name="Chen G.L."/>
            <person name="Cooper D."/>
            <person name="Coutinho P.M."/>
            <person name="Couturier J."/>
            <person name="Covert S."/>
            <person name="Cronk Q."/>
            <person name="Cunningham R."/>
            <person name="Davis J."/>
            <person name="Degroeve S."/>
            <person name="Dejardin A."/>
            <person name="Depamphilis C."/>
            <person name="Detter J."/>
            <person name="Dirks B."/>
            <person name="Dubchak I."/>
            <person name="Duplessis S."/>
            <person name="Ehlting J."/>
            <person name="Ellis B."/>
            <person name="Gendler K."/>
            <person name="Goodstein D."/>
            <person name="Gribskov M."/>
            <person name="Grimwood J."/>
            <person name="Groover A."/>
            <person name="Gunter L."/>
            <person name="Hamberger B."/>
            <person name="Heinze B."/>
            <person name="Helariutta Y."/>
            <person name="Henrissat B."/>
            <person name="Holligan D."/>
            <person name="Holt R."/>
            <person name="Huang W."/>
            <person name="Islam-Faridi N."/>
            <person name="Jones S."/>
            <person name="Jones-Rhoades M."/>
            <person name="Jorgensen R."/>
            <person name="Joshi C."/>
            <person name="Kangasjarvi J."/>
            <person name="Karlsson J."/>
            <person name="Kelleher C."/>
            <person name="Kirkpatrick R."/>
            <person name="Kirst M."/>
            <person name="Kohler A."/>
            <person name="Kalluri U."/>
            <person name="Larimer F."/>
            <person name="Leebens-Mack J."/>
            <person name="Leple J.C."/>
            <person name="Locascio P."/>
            <person name="Lou Y."/>
            <person name="Lucas S."/>
            <person name="Martin F."/>
            <person name="Montanini B."/>
            <person name="Napoli C."/>
            <person name="Nelson D.R."/>
            <person name="Nelson C."/>
            <person name="Nieminen K."/>
            <person name="Nilsson O."/>
            <person name="Pereda V."/>
            <person name="Peter G."/>
            <person name="Philippe R."/>
            <person name="Pilate G."/>
            <person name="Poliakov A."/>
            <person name="Razumovskaya J."/>
            <person name="Richardson P."/>
            <person name="Rinaldi C."/>
            <person name="Ritland K."/>
            <person name="Rouze P."/>
            <person name="Ryaboy D."/>
            <person name="Schmutz J."/>
            <person name="Schrader J."/>
            <person name="Segerman B."/>
            <person name="Shin H."/>
            <person name="Siddiqui A."/>
            <person name="Sterky F."/>
            <person name="Terry A."/>
            <person name="Tsai C.J."/>
            <person name="Uberbacher E."/>
            <person name="Unneberg P."/>
            <person name="Vahala J."/>
            <person name="Wall K."/>
            <person name="Wessler S."/>
            <person name="Yang G."/>
            <person name="Yin T."/>
            <person name="Douglas C."/>
            <person name="Marra M."/>
            <person name="Sandberg G."/>
            <person name="Van de Peer Y."/>
            <person name="Rokhsar D."/>
        </authorList>
    </citation>
    <scope>NUCLEOTIDE SEQUENCE [LARGE SCALE GENOMIC DNA]</scope>
    <source>
        <strain evidence="4">cv. Nisqually</strain>
    </source>
</reference>